<proteinExistence type="inferred from homology"/>
<dbReference type="PANTHER" id="PTHR30290">
    <property type="entry name" value="PERIPLASMIC BINDING COMPONENT OF ABC TRANSPORTER"/>
    <property type="match status" value="1"/>
</dbReference>
<evidence type="ECO:0000256" key="3">
    <source>
        <dbReference type="ARBA" id="ARBA00022729"/>
    </source>
</evidence>
<dbReference type="Gene3D" id="3.10.105.10">
    <property type="entry name" value="Dipeptide-binding Protein, Domain 3"/>
    <property type="match status" value="1"/>
</dbReference>
<keyword evidence="3" id="KW-0732">Signal</keyword>
<comment type="caution">
    <text evidence="5">The sequence shown here is derived from an EMBL/GenBank/DDBJ whole genome shotgun (WGS) entry which is preliminary data.</text>
</comment>
<dbReference type="GO" id="GO:0042597">
    <property type="term" value="C:periplasmic space"/>
    <property type="evidence" value="ECO:0007669"/>
    <property type="project" value="UniProtKB-ARBA"/>
</dbReference>
<accession>A0A537LWQ6</accession>
<dbReference type="Proteomes" id="UP000320393">
    <property type="component" value="Unassembled WGS sequence"/>
</dbReference>
<dbReference type="Gene3D" id="3.40.190.10">
    <property type="entry name" value="Periplasmic binding protein-like II"/>
    <property type="match status" value="1"/>
</dbReference>
<dbReference type="GO" id="GO:1904680">
    <property type="term" value="F:peptide transmembrane transporter activity"/>
    <property type="evidence" value="ECO:0007669"/>
    <property type="project" value="TreeGrafter"/>
</dbReference>
<evidence type="ECO:0000313" key="5">
    <source>
        <dbReference type="EMBL" id="TMJ12446.1"/>
    </source>
</evidence>
<comment type="similarity">
    <text evidence="1">Belongs to the bacterial solute-binding protein 5 family.</text>
</comment>
<dbReference type="CDD" id="cd08493">
    <property type="entry name" value="PBP2_DppA_like"/>
    <property type="match status" value="1"/>
</dbReference>
<evidence type="ECO:0000256" key="2">
    <source>
        <dbReference type="ARBA" id="ARBA00022448"/>
    </source>
</evidence>
<sequence length="472" mass="52657">TQSTMVSTQLYNTLTRAKPGQVEIEPDLATSWSTTPDALVWTFKLRQGVTFHDGSAFNAEAVKFNIDRWADPNNPYRPKGGTFEAWDDFVADTYKESRVVDPETVQIVLKAPNAPLLSALSAISFGFASPQSIKQYGGEGVTQHPVGTGPFRFVEWARDDHITLDANTAYFRRGFPRVQRVVFRVIKDNAARFLALKAGEVQLMELPNPDDVRAAQSDPNLSVGLRPAFNSGWLRFNMNLPLFQDRRIRQAVAAAINRQAIVQGLYAGYGQVADQLLPPVMWGRSPNVKSRPFDPARARQLLAEAGHPNGLAFDFWYMPISRTYFPNGKTIATAIASDLAKVGIRVQLKTEDWAAYLKDRATGKFPVFMIGGTGDYGDPDDFWAYNFAKYDPNSANFSYNKPQLFSLIAKARTVTSQTDRARLYAQAAEMIDQDVRDIYIAHARNPVLMRKNVDGLALQPTANEYVETVGLK</sequence>
<protein>
    <submittedName>
        <fullName evidence="5">ABC transporter substrate-binding protein</fullName>
    </submittedName>
</protein>
<evidence type="ECO:0000256" key="1">
    <source>
        <dbReference type="ARBA" id="ARBA00005695"/>
    </source>
</evidence>
<dbReference type="PIRSF" id="PIRSF002741">
    <property type="entry name" value="MppA"/>
    <property type="match status" value="1"/>
</dbReference>
<name>A0A537LWQ6_9BACT</name>
<evidence type="ECO:0000259" key="4">
    <source>
        <dbReference type="Pfam" id="PF00496"/>
    </source>
</evidence>
<reference evidence="5 6" key="1">
    <citation type="journal article" date="2019" name="Nat. Microbiol.">
        <title>Mediterranean grassland soil C-N compound turnover is dependent on rainfall and depth, and is mediated by genomically divergent microorganisms.</title>
        <authorList>
            <person name="Diamond S."/>
            <person name="Andeer P.F."/>
            <person name="Li Z."/>
            <person name="Crits-Christoph A."/>
            <person name="Burstein D."/>
            <person name="Anantharaman K."/>
            <person name="Lane K.R."/>
            <person name="Thomas B.C."/>
            <person name="Pan C."/>
            <person name="Northen T.R."/>
            <person name="Banfield J.F."/>
        </authorList>
    </citation>
    <scope>NUCLEOTIDE SEQUENCE [LARGE SCALE GENOMIC DNA]</scope>
    <source>
        <strain evidence="5">NP_5</strain>
    </source>
</reference>
<dbReference type="InterPro" id="IPR039424">
    <property type="entry name" value="SBP_5"/>
</dbReference>
<feature type="non-terminal residue" evidence="5">
    <location>
        <position position="1"/>
    </location>
</feature>
<dbReference type="SUPFAM" id="SSF53850">
    <property type="entry name" value="Periplasmic binding protein-like II"/>
    <property type="match status" value="1"/>
</dbReference>
<dbReference type="Pfam" id="PF00496">
    <property type="entry name" value="SBP_bac_5"/>
    <property type="match status" value="1"/>
</dbReference>
<organism evidence="5 6">
    <name type="scientific">Candidatus Segetimicrobium genomatis</name>
    <dbReference type="NCBI Taxonomy" id="2569760"/>
    <lineage>
        <taxon>Bacteria</taxon>
        <taxon>Bacillati</taxon>
        <taxon>Candidatus Sysuimicrobiota</taxon>
        <taxon>Candidatus Sysuimicrobiia</taxon>
        <taxon>Candidatus Sysuimicrobiales</taxon>
        <taxon>Candidatus Segetimicrobiaceae</taxon>
        <taxon>Candidatus Segetimicrobium</taxon>
    </lineage>
</organism>
<dbReference type="GO" id="GO:0043190">
    <property type="term" value="C:ATP-binding cassette (ABC) transporter complex"/>
    <property type="evidence" value="ECO:0007669"/>
    <property type="project" value="InterPro"/>
</dbReference>
<dbReference type="InterPro" id="IPR000914">
    <property type="entry name" value="SBP_5_dom"/>
</dbReference>
<dbReference type="AlphaFoldDB" id="A0A537LWQ6"/>
<keyword evidence="2" id="KW-0813">Transport</keyword>
<dbReference type="Gene3D" id="3.90.76.10">
    <property type="entry name" value="Dipeptide-binding Protein, Domain 1"/>
    <property type="match status" value="1"/>
</dbReference>
<feature type="domain" description="Solute-binding protein family 5" evidence="4">
    <location>
        <begin position="23"/>
        <end position="390"/>
    </location>
</feature>
<dbReference type="GO" id="GO:0015833">
    <property type="term" value="P:peptide transport"/>
    <property type="evidence" value="ECO:0007669"/>
    <property type="project" value="TreeGrafter"/>
</dbReference>
<dbReference type="InterPro" id="IPR030678">
    <property type="entry name" value="Peptide/Ni-bd"/>
</dbReference>
<gene>
    <name evidence="5" type="ORF">E6H02_05920</name>
</gene>
<dbReference type="PANTHER" id="PTHR30290:SF9">
    <property type="entry name" value="OLIGOPEPTIDE-BINDING PROTEIN APPA"/>
    <property type="match status" value="1"/>
</dbReference>
<dbReference type="EMBL" id="VBAM01000184">
    <property type="protein sequence ID" value="TMJ12446.1"/>
    <property type="molecule type" value="Genomic_DNA"/>
</dbReference>
<evidence type="ECO:0000313" key="6">
    <source>
        <dbReference type="Proteomes" id="UP000320393"/>
    </source>
</evidence>